<proteinExistence type="predicted"/>
<dbReference type="PROSITE" id="PS52045">
    <property type="entry name" value="NEPROSIN_PEP_CD"/>
    <property type="match status" value="1"/>
</dbReference>
<dbReference type="InterPro" id="IPR004314">
    <property type="entry name" value="Neprosin"/>
</dbReference>
<keyword evidence="3" id="KW-1185">Reference proteome</keyword>
<dbReference type="PANTHER" id="PTHR31589:SF110">
    <property type="entry name" value="PROTEIN, PUTATIVE (DUF239)-RELATED"/>
    <property type="match status" value="1"/>
</dbReference>
<dbReference type="InterPro" id="IPR053168">
    <property type="entry name" value="Glutamic_endopeptidase"/>
</dbReference>
<dbReference type="EMBL" id="JADFTS010000005">
    <property type="protein sequence ID" value="KAF9605879.1"/>
    <property type="molecule type" value="Genomic_DNA"/>
</dbReference>
<comment type="caution">
    <text evidence="2">The sequence shown here is derived from an EMBL/GenBank/DDBJ whole genome shotgun (WGS) entry which is preliminary data.</text>
</comment>
<dbReference type="PANTHER" id="PTHR31589">
    <property type="entry name" value="PROTEIN, PUTATIVE (DUF239)-RELATED-RELATED"/>
    <property type="match status" value="1"/>
</dbReference>
<feature type="domain" description="Neprosin PEP catalytic" evidence="1">
    <location>
        <begin position="1"/>
        <end position="167"/>
    </location>
</feature>
<dbReference type="Proteomes" id="UP000631114">
    <property type="component" value="Unassembled WGS sequence"/>
</dbReference>
<evidence type="ECO:0000313" key="3">
    <source>
        <dbReference type="Proteomes" id="UP000631114"/>
    </source>
</evidence>
<evidence type="ECO:0000259" key="1">
    <source>
        <dbReference type="PROSITE" id="PS52045"/>
    </source>
</evidence>
<sequence length="167" mass="18642">MATTNPTLQKLMQKNNMRGAEAPPQVAPDHYGDNSTRQFAYWSVEGIPNQGCFNYLCPGFVQVDKKYGVGFATLEEFPYRIIQCITYLLLRLGGLELVGLLLRARGLVAPRIISEFFCSLDMIEYEPPSKVQSYGVTAYAEVAAVLISSLTHHAKEAIVKSSLFRMK</sequence>
<gene>
    <name evidence="2" type="ORF">IFM89_019851</name>
</gene>
<reference evidence="2 3" key="1">
    <citation type="submission" date="2020-10" db="EMBL/GenBank/DDBJ databases">
        <title>The Coptis chinensis genome and diversification of protoberbering-type alkaloids.</title>
        <authorList>
            <person name="Wang B."/>
            <person name="Shu S."/>
            <person name="Song C."/>
            <person name="Liu Y."/>
        </authorList>
    </citation>
    <scope>NUCLEOTIDE SEQUENCE [LARGE SCALE GENOMIC DNA]</scope>
    <source>
        <strain evidence="2">HL-2020</strain>
        <tissue evidence="2">Leaf</tissue>
    </source>
</reference>
<dbReference type="Gene3D" id="3.90.1320.10">
    <property type="entry name" value="Outer-capsid protein sigma 3, large lobe"/>
    <property type="match status" value="1"/>
</dbReference>
<dbReference type="Pfam" id="PF03080">
    <property type="entry name" value="Neprosin"/>
    <property type="match status" value="1"/>
</dbReference>
<evidence type="ECO:0000313" key="2">
    <source>
        <dbReference type="EMBL" id="KAF9605879.1"/>
    </source>
</evidence>
<dbReference type="AlphaFoldDB" id="A0A835HV61"/>
<accession>A0A835HV61</accession>
<protein>
    <recommendedName>
        <fullName evidence="1">Neprosin PEP catalytic domain-containing protein</fullName>
    </recommendedName>
</protein>
<name>A0A835HV61_9MAGN</name>
<organism evidence="2 3">
    <name type="scientific">Coptis chinensis</name>
    <dbReference type="NCBI Taxonomy" id="261450"/>
    <lineage>
        <taxon>Eukaryota</taxon>
        <taxon>Viridiplantae</taxon>
        <taxon>Streptophyta</taxon>
        <taxon>Embryophyta</taxon>
        <taxon>Tracheophyta</taxon>
        <taxon>Spermatophyta</taxon>
        <taxon>Magnoliopsida</taxon>
        <taxon>Ranunculales</taxon>
        <taxon>Ranunculaceae</taxon>
        <taxon>Coptidoideae</taxon>
        <taxon>Coptis</taxon>
    </lineage>
</organism>